<feature type="domain" description="Peptidase S11 D-Ala-D-Ala carboxypeptidase A C-terminal" evidence="17">
    <location>
        <begin position="283"/>
        <end position="373"/>
    </location>
</feature>
<dbReference type="PANTHER" id="PTHR21581">
    <property type="entry name" value="D-ALANYL-D-ALANINE CARBOXYPEPTIDASE"/>
    <property type="match status" value="1"/>
</dbReference>
<evidence type="ECO:0000256" key="16">
    <source>
        <dbReference type="SAM" id="SignalP"/>
    </source>
</evidence>
<evidence type="ECO:0000256" key="6">
    <source>
        <dbReference type="ARBA" id="ARBA00022670"/>
    </source>
</evidence>
<dbReference type="Gene3D" id="2.60.410.10">
    <property type="entry name" value="D-Ala-D-Ala carboxypeptidase, C-terminal domain"/>
    <property type="match status" value="1"/>
</dbReference>
<evidence type="ECO:0000313" key="19">
    <source>
        <dbReference type="Proteomes" id="UP000198771"/>
    </source>
</evidence>
<keyword evidence="7 16" id="KW-0732">Signal</keyword>
<dbReference type="GO" id="GO:0006508">
    <property type="term" value="P:proteolysis"/>
    <property type="evidence" value="ECO:0007669"/>
    <property type="project" value="UniProtKB-KW"/>
</dbReference>
<keyword evidence="6" id="KW-0645">Protease</keyword>
<feature type="binding site" evidence="14">
    <location>
        <position position="227"/>
    </location>
    <ligand>
        <name>substrate</name>
    </ligand>
</feature>
<dbReference type="Pfam" id="PF07943">
    <property type="entry name" value="PBP5_C"/>
    <property type="match status" value="1"/>
</dbReference>
<comment type="similarity">
    <text evidence="3 15">Belongs to the peptidase S11 family.</text>
</comment>
<reference evidence="18 19" key="1">
    <citation type="submission" date="2016-10" db="EMBL/GenBank/DDBJ databases">
        <authorList>
            <person name="de Groot N.N."/>
        </authorList>
    </citation>
    <scope>NUCLEOTIDE SEQUENCE [LARGE SCALE GENOMIC DNA]</scope>
    <source>
        <strain evidence="18 19">ASO4-2</strain>
    </source>
</reference>
<feature type="signal peptide" evidence="16">
    <location>
        <begin position="1"/>
        <end position="22"/>
    </location>
</feature>
<comment type="function">
    <text evidence="1">Removes C-terminal D-alanyl residues from sugar-peptide cell wall precursors.</text>
</comment>
<dbReference type="UniPathway" id="UPA00219"/>
<dbReference type="EC" id="3.4.16.4" evidence="4"/>
<keyword evidence="8" id="KW-0378">Hydrolase</keyword>
<evidence type="ECO:0000256" key="5">
    <source>
        <dbReference type="ARBA" id="ARBA00022645"/>
    </source>
</evidence>
<keyword evidence="5 18" id="KW-0121">Carboxypeptidase</keyword>
<dbReference type="GO" id="GO:0009252">
    <property type="term" value="P:peptidoglycan biosynthetic process"/>
    <property type="evidence" value="ECO:0007669"/>
    <property type="project" value="UniProtKB-UniPathway"/>
</dbReference>
<dbReference type="SUPFAM" id="SSF69189">
    <property type="entry name" value="Penicillin-binding protein associated domain"/>
    <property type="match status" value="1"/>
</dbReference>
<comment type="pathway">
    <text evidence="2">Cell wall biogenesis; peptidoglycan biosynthesis.</text>
</comment>
<sequence>MRLQRTLIFFLLFLLFAASAQARLLVDPPSGLTARNFFLMDADSGATLAGKDADERVEPASLTKIMTAYLVFRQLQNGNLAMDELVHVSEQAWRTGMTGASRMYIDVGSLVTVEDLIRGMIVQSGNDACVALAERIAGTEAAFVDLMNAQALELGLTNTQFQNSHGLPSTQEQYTTARDIVTLARKLIINFPEYYSFYSEREFTFNNIRQYNRNLLLGRDPSVDGVKTGWTSAAGYNLVTSAKRDDMRLVAVVMGIDAPNTRQGGLARADQSQALLNWGFRQFETVLVRSSGQTIVDPRIWFGSETRLPVGVATDFFASIPRGSQDNLRLEMVVSEHIQAPVNIGDTVGELQLFLGDEPVATHPLVAMRTIDEGNIFRHLTDRVLRMFH</sequence>
<comment type="catalytic activity">
    <reaction evidence="12">
        <text>Preferential cleavage: (Ac)2-L-Lys-D-Ala-|-D-Ala. Also transpeptidation of peptidyl-alanyl moieties that are N-acyl substituents of D-alanine.</text>
        <dbReference type="EC" id="3.4.16.4"/>
    </reaction>
</comment>
<evidence type="ECO:0000256" key="13">
    <source>
        <dbReference type="PIRSR" id="PIRSR618044-1"/>
    </source>
</evidence>
<evidence type="ECO:0000313" key="18">
    <source>
        <dbReference type="EMBL" id="SDB41384.1"/>
    </source>
</evidence>
<evidence type="ECO:0000256" key="7">
    <source>
        <dbReference type="ARBA" id="ARBA00022729"/>
    </source>
</evidence>
<dbReference type="InterPro" id="IPR012907">
    <property type="entry name" value="Peptidase_S11_C"/>
</dbReference>
<dbReference type="InterPro" id="IPR001967">
    <property type="entry name" value="Peptidase_S11_N"/>
</dbReference>
<evidence type="ECO:0000256" key="4">
    <source>
        <dbReference type="ARBA" id="ARBA00012448"/>
    </source>
</evidence>
<feature type="active site" evidence="13">
    <location>
        <position position="124"/>
    </location>
</feature>
<gene>
    <name evidence="18" type="ORF">SAMN05660653_02001</name>
</gene>
<keyword evidence="19" id="KW-1185">Reference proteome</keyword>
<evidence type="ECO:0000256" key="12">
    <source>
        <dbReference type="ARBA" id="ARBA00034000"/>
    </source>
</evidence>
<dbReference type="Pfam" id="PF00768">
    <property type="entry name" value="Peptidase_S11"/>
    <property type="match status" value="1"/>
</dbReference>
<evidence type="ECO:0000256" key="11">
    <source>
        <dbReference type="ARBA" id="ARBA00023316"/>
    </source>
</evidence>
<feature type="active site" description="Acyl-ester intermediate" evidence="13">
    <location>
        <position position="61"/>
    </location>
</feature>
<dbReference type="PRINTS" id="PR00725">
    <property type="entry name" value="DADACBPTASE1"/>
</dbReference>
<proteinExistence type="inferred from homology"/>
<dbReference type="GO" id="GO:0009002">
    <property type="term" value="F:serine-type D-Ala-D-Ala carboxypeptidase activity"/>
    <property type="evidence" value="ECO:0007669"/>
    <property type="project" value="UniProtKB-EC"/>
</dbReference>
<dbReference type="PANTHER" id="PTHR21581:SF6">
    <property type="entry name" value="TRAFFICKING PROTEIN PARTICLE COMPLEX SUBUNIT 12"/>
    <property type="match status" value="1"/>
</dbReference>
<evidence type="ECO:0000256" key="10">
    <source>
        <dbReference type="ARBA" id="ARBA00022984"/>
    </source>
</evidence>
<dbReference type="InterPro" id="IPR012338">
    <property type="entry name" value="Beta-lactam/transpept-like"/>
</dbReference>
<protein>
    <recommendedName>
        <fullName evidence="4">serine-type D-Ala-D-Ala carboxypeptidase</fullName>
        <ecNumber evidence="4">3.4.16.4</ecNumber>
    </recommendedName>
</protein>
<dbReference type="Proteomes" id="UP000198771">
    <property type="component" value="Unassembled WGS sequence"/>
</dbReference>
<evidence type="ECO:0000256" key="3">
    <source>
        <dbReference type="ARBA" id="ARBA00007164"/>
    </source>
</evidence>
<evidence type="ECO:0000256" key="2">
    <source>
        <dbReference type="ARBA" id="ARBA00004752"/>
    </source>
</evidence>
<evidence type="ECO:0000256" key="8">
    <source>
        <dbReference type="ARBA" id="ARBA00022801"/>
    </source>
</evidence>
<keyword evidence="11" id="KW-0961">Cell wall biogenesis/degradation</keyword>
<dbReference type="InterPro" id="IPR015956">
    <property type="entry name" value="Peniciliin-bd_prot_C_sf"/>
</dbReference>
<dbReference type="STRING" id="617002.SAMN05660653_02001"/>
<keyword evidence="9" id="KW-0133">Cell shape</keyword>
<feature type="chain" id="PRO_5011545615" description="serine-type D-Ala-D-Ala carboxypeptidase" evidence="16">
    <location>
        <begin position="23"/>
        <end position="389"/>
    </location>
</feature>
<dbReference type="GO" id="GO:0008360">
    <property type="term" value="P:regulation of cell shape"/>
    <property type="evidence" value="ECO:0007669"/>
    <property type="project" value="UniProtKB-KW"/>
</dbReference>
<dbReference type="OrthoDB" id="9795979at2"/>
<evidence type="ECO:0000256" key="15">
    <source>
        <dbReference type="RuleBase" id="RU004016"/>
    </source>
</evidence>
<accession>A0A1G6D874</accession>
<evidence type="ECO:0000256" key="14">
    <source>
        <dbReference type="PIRSR" id="PIRSR618044-2"/>
    </source>
</evidence>
<keyword evidence="10" id="KW-0573">Peptidoglycan synthesis</keyword>
<dbReference type="RefSeq" id="WP_092120866.1">
    <property type="nucleotide sequence ID" value="NZ_FMXO01000010.1"/>
</dbReference>
<dbReference type="SUPFAM" id="SSF56601">
    <property type="entry name" value="beta-lactamase/transpeptidase-like"/>
    <property type="match status" value="1"/>
</dbReference>
<name>A0A1G6D874_9BACT</name>
<evidence type="ECO:0000256" key="1">
    <source>
        <dbReference type="ARBA" id="ARBA00003217"/>
    </source>
</evidence>
<evidence type="ECO:0000256" key="9">
    <source>
        <dbReference type="ARBA" id="ARBA00022960"/>
    </source>
</evidence>
<dbReference type="GO" id="GO:0071555">
    <property type="term" value="P:cell wall organization"/>
    <property type="evidence" value="ECO:0007669"/>
    <property type="project" value="UniProtKB-KW"/>
</dbReference>
<dbReference type="InterPro" id="IPR018044">
    <property type="entry name" value="Peptidase_S11"/>
</dbReference>
<dbReference type="InterPro" id="IPR037167">
    <property type="entry name" value="Peptidase_S11_C_sf"/>
</dbReference>
<dbReference type="EMBL" id="FMXO01000010">
    <property type="protein sequence ID" value="SDB41384.1"/>
    <property type="molecule type" value="Genomic_DNA"/>
</dbReference>
<dbReference type="Gene3D" id="3.40.710.10">
    <property type="entry name" value="DD-peptidase/beta-lactamase superfamily"/>
    <property type="match status" value="1"/>
</dbReference>
<feature type="active site" description="Acyl-ester intermediate" evidence="13">
    <location>
        <position position="64"/>
    </location>
</feature>
<dbReference type="SMART" id="SM00936">
    <property type="entry name" value="PBP5_C"/>
    <property type="match status" value="1"/>
</dbReference>
<organism evidence="18 19">
    <name type="scientific">Desulfonatronum thiosulfatophilum</name>
    <dbReference type="NCBI Taxonomy" id="617002"/>
    <lineage>
        <taxon>Bacteria</taxon>
        <taxon>Pseudomonadati</taxon>
        <taxon>Thermodesulfobacteriota</taxon>
        <taxon>Desulfovibrionia</taxon>
        <taxon>Desulfovibrionales</taxon>
        <taxon>Desulfonatronaceae</taxon>
        <taxon>Desulfonatronum</taxon>
    </lineage>
</organism>
<evidence type="ECO:0000259" key="17">
    <source>
        <dbReference type="SMART" id="SM00936"/>
    </source>
</evidence>
<dbReference type="AlphaFoldDB" id="A0A1G6D874"/>